<dbReference type="EMBL" id="MLJW01001045">
    <property type="protein sequence ID" value="OIQ80555.1"/>
    <property type="molecule type" value="Genomic_DNA"/>
</dbReference>
<keyword evidence="1" id="KW-0812">Transmembrane</keyword>
<feature type="domain" description="EAL" evidence="2">
    <location>
        <begin position="429"/>
        <end position="683"/>
    </location>
</feature>
<dbReference type="CDD" id="cd01949">
    <property type="entry name" value="GGDEF"/>
    <property type="match status" value="1"/>
</dbReference>
<dbReference type="SUPFAM" id="SSF158472">
    <property type="entry name" value="HAMP domain-like"/>
    <property type="match status" value="1"/>
</dbReference>
<dbReference type="GO" id="GO:0007165">
    <property type="term" value="P:signal transduction"/>
    <property type="evidence" value="ECO:0007669"/>
    <property type="project" value="InterPro"/>
</dbReference>
<dbReference type="CDD" id="cd06225">
    <property type="entry name" value="HAMP"/>
    <property type="match status" value="1"/>
</dbReference>
<dbReference type="Gene3D" id="3.30.70.270">
    <property type="match status" value="1"/>
</dbReference>
<dbReference type="InterPro" id="IPR043128">
    <property type="entry name" value="Rev_trsase/Diguanyl_cyclase"/>
</dbReference>
<dbReference type="CDD" id="cd01948">
    <property type="entry name" value="EAL"/>
    <property type="match status" value="1"/>
</dbReference>
<dbReference type="PROSITE" id="PS50887">
    <property type="entry name" value="GGDEF"/>
    <property type="match status" value="1"/>
</dbReference>
<comment type="caution">
    <text evidence="5">The sequence shown here is derived from an EMBL/GenBank/DDBJ whole genome shotgun (WGS) entry which is preliminary data.</text>
</comment>
<dbReference type="InterPro" id="IPR035919">
    <property type="entry name" value="EAL_sf"/>
</dbReference>
<evidence type="ECO:0000259" key="2">
    <source>
        <dbReference type="PROSITE" id="PS50883"/>
    </source>
</evidence>
<feature type="transmembrane region" description="Helical" evidence="1">
    <location>
        <begin position="157"/>
        <end position="178"/>
    </location>
</feature>
<reference evidence="5" key="1">
    <citation type="submission" date="2016-10" db="EMBL/GenBank/DDBJ databases">
        <title>Sequence of Gallionella enrichment culture.</title>
        <authorList>
            <person name="Poehlein A."/>
            <person name="Muehling M."/>
            <person name="Daniel R."/>
        </authorList>
    </citation>
    <scope>NUCLEOTIDE SEQUENCE</scope>
</reference>
<dbReference type="PROSITE" id="PS50885">
    <property type="entry name" value="HAMP"/>
    <property type="match status" value="1"/>
</dbReference>
<evidence type="ECO:0000259" key="3">
    <source>
        <dbReference type="PROSITE" id="PS50885"/>
    </source>
</evidence>
<dbReference type="Gene3D" id="6.10.340.10">
    <property type="match status" value="1"/>
</dbReference>
<dbReference type="SUPFAM" id="SSF55073">
    <property type="entry name" value="Nucleotide cyclase"/>
    <property type="match status" value="1"/>
</dbReference>
<sequence length="698" mass="77871">MLYQRLQNASIRTKLAVVSFVAIIAALVLVLTVMVTYEFFSFRHIQAQELWAQARIIGDNSSAALAFDDPRVAKDVLAALHASPSVERAAIFLADGTLFASYAGADTSRPEPLRQPAWRGTRYDWSGMVLSQAILLGGKPVGQLVLEANFDRMYQQLALYGSVALLAGIIALVLAWLLHKPLDRCITRPILNMSELMNHVTISKDYSRRMEHVSRDEIGTLASGYNAMLAQMQQHKAALEFELEQRHLAEQRLDRLAHYDGITLLPNRNFFTASLAGILDATLQSGQLVALMFIDLDNFKIVNDTLGHRVGDLLLRAAAQRLTDAMRGNEIVCRIGGDEFAVILENVADLRQVESMAAEVVLALSQAFHLEENEIHIGASIGISLCPEHARELSGLLRSADTAMYHAKSLGKNNFQHYSAEMEQRALKRLAMENSLRHVLERNELLVYYQPQVDVDTHRVVGFEALVRWQHPEMGMISPNEFIPLAEDIGLIVPIGEWVLRTACLQAVRWQQAYCPELTIGVNLSARQLREPGIVDRILEVVDETGIPSHLLDLELTESALMERSDDLMQKMDRLRQAGIRISIDDFGTGYSSMSYLKRFPINTLKIDRGFIADIPHDTDDVAITQAIIAMGGSLNMQLIAEGVETVEQLEFLRTHGCNRIQGFLISRPLPVQQAEEFLAMERDRLAASGDAMDALEV</sequence>
<evidence type="ECO:0000259" key="4">
    <source>
        <dbReference type="PROSITE" id="PS50887"/>
    </source>
</evidence>
<dbReference type="Pfam" id="PF00990">
    <property type="entry name" value="GGDEF"/>
    <property type="match status" value="1"/>
</dbReference>
<organism evidence="5">
    <name type="scientific">mine drainage metagenome</name>
    <dbReference type="NCBI Taxonomy" id="410659"/>
    <lineage>
        <taxon>unclassified sequences</taxon>
        <taxon>metagenomes</taxon>
        <taxon>ecological metagenomes</taxon>
    </lineage>
</organism>
<dbReference type="InterPro" id="IPR033417">
    <property type="entry name" value="CHASE8"/>
</dbReference>
<dbReference type="InterPro" id="IPR052155">
    <property type="entry name" value="Biofilm_reg_signaling"/>
</dbReference>
<keyword evidence="1" id="KW-0472">Membrane</keyword>
<keyword evidence="1" id="KW-1133">Transmembrane helix</keyword>
<protein>
    <submittedName>
        <fullName evidence="5">Phytochrome-like protein cph2</fullName>
    </submittedName>
</protein>
<proteinExistence type="predicted"/>
<dbReference type="Pfam" id="PF00672">
    <property type="entry name" value="HAMP"/>
    <property type="match status" value="1"/>
</dbReference>
<accession>A0A1J5QST5</accession>
<dbReference type="Gene3D" id="3.20.20.450">
    <property type="entry name" value="EAL domain"/>
    <property type="match status" value="1"/>
</dbReference>
<dbReference type="FunFam" id="3.20.20.450:FF:000001">
    <property type="entry name" value="Cyclic di-GMP phosphodiesterase yahA"/>
    <property type="match status" value="1"/>
</dbReference>
<dbReference type="PANTHER" id="PTHR44757:SF2">
    <property type="entry name" value="BIOFILM ARCHITECTURE MAINTENANCE PROTEIN MBAA"/>
    <property type="match status" value="1"/>
</dbReference>
<evidence type="ECO:0000313" key="5">
    <source>
        <dbReference type="EMBL" id="OIQ80555.1"/>
    </source>
</evidence>
<feature type="transmembrane region" description="Helical" evidence="1">
    <location>
        <begin position="15"/>
        <end position="40"/>
    </location>
</feature>
<dbReference type="GO" id="GO:0016020">
    <property type="term" value="C:membrane"/>
    <property type="evidence" value="ECO:0007669"/>
    <property type="project" value="InterPro"/>
</dbReference>
<dbReference type="PANTHER" id="PTHR44757">
    <property type="entry name" value="DIGUANYLATE CYCLASE DGCP"/>
    <property type="match status" value="1"/>
</dbReference>
<dbReference type="SMART" id="SM00052">
    <property type="entry name" value="EAL"/>
    <property type="match status" value="1"/>
</dbReference>
<evidence type="ECO:0000256" key="1">
    <source>
        <dbReference type="SAM" id="Phobius"/>
    </source>
</evidence>
<gene>
    <name evidence="5" type="primary">cph2_72</name>
    <name evidence="5" type="ORF">GALL_376890</name>
</gene>
<dbReference type="Pfam" id="PF17152">
    <property type="entry name" value="CHASE8"/>
    <property type="match status" value="1"/>
</dbReference>
<dbReference type="SUPFAM" id="SSF141868">
    <property type="entry name" value="EAL domain-like"/>
    <property type="match status" value="1"/>
</dbReference>
<feature type="domain" description="GGDEF" evidence="4">
    <location>
        <begin position="287"/>
        <end position="420"/>
    </location>
</feature>
<feature type="domain" description="HAMP" evidence="3">
    <location>
        <begin position="186"/>
        <end position="237"/>
    </location>
</feature>
<dbReference type="InterPro" id="IPR003660">
    <property type="entry name" value="HAMP_dom"/>
</dbReference>
<dbReference type="PROSITE" id="PS50883">
    <property type="entry name" value="EAL"/>
    <property type="match status" value="1"/>
</dbReference>
<dbReference type="InterPro" id="IPR029787">
    <property type="entry name" value="Nucleotide_cyclase"/>
</dbReference>
<dbReference type="Pfam" id="PF00563">
    <property type="entry name" value="EAL"/>
    <property type="match status" value="1"/>
</dbReference>
<dbReference type="InterPro" id="IPR000160">
    <property type="entry name" value="GGDEF_dom"/>
</dbReference>
<dbReference type="AlphaFoldDB" id="A0A1J5QST5"/>
<name>A0A1J5QST5_9ZZZZ</name>
<dbReference type="SMART" id="SM00267">
    <property type="entry name" value="GGDEF"/>
    <property type="match status" value="1"/>
</dbReference>
<dbReference type="InterPro" id="IPR001633">
    <property type="entry name" value="EAL_dom"/>
</dbReference>
<dbReference type="SMART" id="SM00304">
    <property type="entry name" value="HAMP"/>
    <property type="match status" value="1"/>
</dbReference>
<dbReference type="NCBIfam" id="TIGR00254">
    <property type="entry name" value="GGDEF"/>
    <property type="match status" value="1"/>
</dbReference>